<keyword evidence="4" id="KW-1185">Reference proteome</keyword>
<keyword evidence="2" id="KW-0472">Membrane</keyword>
<dbReference type="EnsemblMetazoa" id="GPAI032266-RA">
    <property type="protein sequence ID" value="GPAI032266-PA"/>
    <property type="gene ID" value="GPAI032266"/>
</dbReference>
<feature type="transmembrane region" description="Helical" evidence="2">
    <location>
        <begin position="48"/>
        <end position="67"/>
    </location>
</feature>
<dbReference type="AlphaFoldDB" id="A0A1B0A2A1"/>
<evidence type="ECO:0000313" key="3">
    <source>
        <dbReference type="EnsemblMetazoa" id="GPAI032266-PA"/>
    </source>
</evidence>
<feature type="compositionally biased region" description="Low complexity" evidence="1">
    <location>
        <begin position="91"/>
        <end position="100"/>
    </location>
</feature>
<evidence type="ECO:0000256" key="2">
    <source>
        <dbReference type="SAM" id="Phobius"/>
    </source>
</evidence>
<accession>A0A1B0A2A1</accession>
<feature type="region of interest" description="Disordered" evidence="1">
    <location>
        <begin position="86"/>
        <end position="108"/>
    </location>
</feature>
<evidence type="ECO:0000256" key="1">
    <source>
        <dbReference type="SAM" id="MobiDB-lite"/>
    </source>
</evidence>
<protein>
    <submittedName>
        <fullName evidence="3">Uncharacterized protein</fullName>
    </submittedName>
</protein>
<keyword evidence="2" id="KW-1133">Transmembrane helix</keyword>
<proteinExistence type="predicted"/>
<dbReference type="Proteomes" id="UP000092445">
    <property type="component" value="Unassembled WGS sequence"/>
</dbReference>
<keyword evidence="2" id="KW-0812">Transmembrane</keyword>
<name>A0A1B0A2A1_GLOPL</name>
<reference evidence="4" key="1">
    <citation type="submission" date="2014-03" db="EMBL/GenBank/DDBJ databases">
        <authorList>
            <person name="Aksoy S."/>
            <person name="Warren W."/>
            <person name="Wilson R.K."/>
        </authorList>
    </citation>
    <scope>NUCLEOTIDE SEQUENCE [LARGE SCALE GENOMIC DNA]</scope>
    <source>
        <strain evidence="4">IAEA</strain>
    </source>
</reference>
<reference evidence="3" key="2">
    <citation type="submission" date="2020-05" db="UniProtKB">
        <authorList>
            <consortium name="EnsemblMetazoa"/>
        </authorList>
    </citation>
    <scope>IDENTIFICATION</scope>
    <source>
        <strain evidence="3">IAEA</strain>
    </source>
</reference>
<sequence>MPVALSKTILHDNGEVCWLKEPECYYNQQQPQHQLNRLSGVDDADDDLLFGVLAVLAAAAAAVAAVVHRPHENLLPSVMAAGCGGGGGISKGCKSRISSSVRDSMQSR</sequence>
<evidence type="ECO:0000313" key="4">
    <source>
        <dbReference type="Proteomes" id="UP000092445"/>
    </source>
</evidence>
<organism evidence="3 4">
    <name type="scientific">Glossina pallidipes</name>
    <name type="common">Tsetse fly</name>
    <dbReference type="NCBI Taxonomy" id="7398"/>
    <lineage>
        <taxon>Eukaryota</taxon>
        <taxon>Metazoa</taxon>
        <taxon>Ecdysozoa</taxon>
        <taxon>Arthropoda</taxon>
        <taxon>Hexapoda</taxon>
        <taxon>Insecta</taxon>
        <taxon>Pterygota</taxon>
        <taxon>Neoptera</taxon>
        <taxon>Endopterygota</taxon>
        <taxon>Diptera</taxon>
        <taxon>Brachycera</taxon>
        <taxon>Muscomorpha</taxon>
        <taxon>Hippoboscoidea</taxon>
        <taxon>Glossinidae</taxon>
        <taxon>Glossina</taxon>
    </lineage>
</organism>
<dbReference type="VEuPathDB" id="VectorBase:GPAI032266"/>